<protein>
    <submittedName>
        <fullName evidence="2">Uncharacterized protein</fullName>
    </submittedName>
</protein>
<name>M8B5P4_AEGTA</name>
<feature type="compositionally biased region" description="Basic and acidic residues" evidence="1">
    <location>
        <begin position="375"/>
        <end position="463"/>
    </location>
</feature>
<evidence type="ECO:0000313" key="2">
    <source>
        <dbReference type="EnsemblPlants" id="EMT09281"/>
    </source>
</evidence>
<sequence length="590" mass="68179">MEYEPPNNPTVKNFDDSLVLPAVIMEYKPPNNPTVENFDDSLVLPAVRHKRPISALMEFLKTKAEFQRPMSFLIDREYESVVIRVFVELVCPGGQSMDMDRAIKRHAHDIFSRFSGPIPLSFKEKLDGAVDDGTSVFDWVVSTFAQNMCPPLGKLAALLSDEQASSKLDQNFQLSVISELIYALRARLGRPHNDEFLKPESPYVDSVFPRVVLRWGCRSALIVYSRIKKELQRQVGELINREDNSSELWFNYYGVCSGASMEDAIRTSATKIFKRYFGRIPQWYKKMEAKRTDEMKDETDDETDDEVEGFNLNVSLYCEDICRQVEELLGLVSVDKTPQIEQLLRIAYEIKDFKRNLAKVEMIRLIVRSLEEKLDKEMSSVKKHEENEEESERAGEEMSSVKKHEEEQSERAGEEMSSVKKHEEQLERAGEDMSYVKKHEKEQSERAGEEMSSVKKHDEQSERAEEEMSSLKKHEEEQSERAGEETSSVKKHEEQSERAGEEMSSVKKHDEEQSERAGEETSSVKKHEEQSERAGEEMSSLKKHEEKQSERAGEETSSVKKHEEQSERAGEEMSSVKKHDEEQSERIWEE</sequence>
<proteinExistence type="predicted"/>
<feature type="compositionally biased region" description="Basic and acidic residues" evidence="1">
    <location>
        <begin position="469"/>
        <end position="590"/>
    </location>
</feature>
<organism evidence="2">
    <name type="scientific">Aegilops tauschii</name>
    <name type="common">Tausch's goatgrass</name>
    <name type="synonym">Aegilops squarrosa</name>
    <dbReference type="NCBI Taxonomy" id="37682"/>
    <lineage>
        <taxon>Eukaryota</taxon>
        <taxon>Viridiplantae</taxon>
        <taxon>Streptophyta</taxon>
        <taxon>Embryophyta</taxon>
        <taxon>Tracheophyta</taxon>
        <taxon>Spermatophyta</taxon>
        <taxon>Magnoliopsida</taxon>
        <taxon>Liliopsida</taxon>
        <taxon>Poales</taxon>
        <taxon>Poaceae</taxon>
        <taxon>BOP clade</taxon>
        <taxon>Pooideae</taxon>
        <taxon>Triticodae</taxon>
        <taxon>Triticeae</taxon>
        <taxon>Triticinae</taxon>
        <taxon>Aegilops</taxon>
    </lineage>
</organism>
<accession>M8B5P4</accession>
<feature type="region of interest" description="Disordered" evidence="1">
    <location>
        <begin position="375"/>
        <end position="590"/>
    </location>
</feature>
<dbReference type="EnsemblPlants" id="EMT09281">
    <property type="protein sequence ID" value="EMT09281"/>
    <property type="gene ID" value="F775_08196"/>
</dbReference>
<dbReference type="AlphaFoldDB" id="M8B5P4"/>
<reference evidence="2" key="1">
    <citation type="submission" date="2015-06" db="UniProtKB">
        <authorList>
            <consortium name="EnsemblPlants"/>
        </authorList>
    </citation>
    <scope>IDENTIFICATION</scope>
</reference>
<evidence type="ECO:0000256" key="1">
    <source>
        <dbReference type="SAM" id="MobiDB-lite"/>
    </source>
</evidence>